<dbReference type="Proteomes" id="UP001066276">
    <property type="component" value="Chromosome 12"/>
</dbReference>
<comment type="caution">
    <text evidence="2">The sequence shown here is derived from an EMBL/GenBank/DDBJ whole genome shotgun (WGS) entry which is preliminary data.</text>
</comment>
<feature type="compositionally biased region" description="Basic and acidic residues" evidence="1">
    <location>
        <begin position="179"/>
        <end position="198"/>
    </location>
</feature>
<dbReference type="EMBL" id="JANPWB010000016">
    <property type="protein sequence ID" value="KAJ1080736.1"/>
    <property type="molecule type" value="Genomic_DNA"/>
</dbReference>
<proteinExistence type="predicted"/>
<sequence>MVQSDAVAPVEVIQSEMLLLLEKGCSHSWRDDTVRYAAAPGEMLLSRAPSPVGPAALGDAGAAALPHSTARALPAAGTGRSGQETRGGCRVLETARHTAGFEEHQDRGWHRAPPAITLRVTGTRSGTGRGHLALPGITASHGHRALPGITASHGHQERDWHRALPGFTVRGLLGTPSKGSEHWEDRGHSPEHKERAGEARGINLARSTGVPQGSQGASHCPGTGDHDKTPARRVGHLWGAGRSQGTAGAHRHYPGPAESGTRHCL</sequence>
<dbReference type="AlphaFoldDB" id="A0AAV7KN54"/>
<evidence type="ECO:0000256" key="1">
    <source>
        <dbReference type="SAM" id="MobiDB-lite"/>
    </source>
</evidence>
<reference evidence="2" key="1">
    <citation type="journal article" date="2022" name="bioRxiv">
        <title>Sequencing and chromosome-scale assembly of the giantPleurodeles waltlgenome.</title>
        <authorList>
            <person name="Brown T."/>
            <person name="Elewa A."/>
            <person name="Iarovenko S."/>
            <person name="Subramanian E."/>
            <person name="Araus A.J."/>
            <person name="Petzold A."/>
            <person name="Susuki M."/>
            <person name="Suzuki K.-i.T."/>
            <person name="Hayashi T."/>
            <person name="Toyoda A."/>
            <person name="Oliveira C."/>
            <person name="Osipova E."/>
            <person name="Leigh N.D."/>
            <person name="Simon A."/>
            <person name="Yun M.H."/>
        </authorList>
    </citation>
    <scope>NUCLEOTIDE SEQUENCE</scope>
    <source>
        <strain evidence="2">20211129_DDA</strain>
        <tissue evidence="2">Liver</tissue>
    </source>
</reference>
<evidence type="ECO:0000313" key="2">
    <source>
        <dbReference type="EMBL" id="KAJ1080736.1"/>
    </source>
</evidence>
<feature type="compositionally biased region" description="Polar residues" evidence="1">
    <location>
        <begin position="205"/>
        <end position="217"/>
    </location>
</feature>
<evidence type="ECO:0000313" key="3">
    <source>
        <dbReference type="Proteomes" id="UP001066276"/>
    </source>
</evidence>
<organism evidence="2 3">
    <name type="scientific">Pleurodeles waltl</name>
    <name type="common">Iberian ribbed newt</name>
    <dbReference type="NCBI Taxonomy" id="8319"/>
    <lineage>
        <taxon>Eukaryota</taxon>
        <taxon>Metazoa</taxon>
        <taxon>Chordata</taxon>
        <taxon>Craniata</taxon>
        <taxon>Vertebrata</taxon>
        <taxon>Euteleostomi</taxon>
        <taxon>Amphibia</taxon>
        <taxon>Batrachia</taxon>
        <taxon>Caudata</taxon>
        <taxon>Salamandroidea</taxon>
        <taxon>Salamandridae</taxon>
        <taxon>Pleurodelinae</taxon>
        <taxon>Pleurodeles</taxon>
    </lineage>
</organism>
<feature type="region of interest" description="Disordered" evidence="1">
    <location>
        <begin position="173"/>
        <end position="265"/>
    </location>
</feature>
<name>A0AAV7KN54_PLEWA</name>
<keyword evidence="3" id="KW-1185">Reference proteome</keyword>
<gene>
    <name evidence="2" type="ORF">NDU88_000930</name>
</gene>
<accession>A0AAV7KN54</accession>
<protein>
    <submittedName>
        <fullName evidence="2">Uncharacterized protein</fullName>
    </submittedName>
</protein>